<evidence type="ECO:0000256" key="2">
    <source>
        <dbReference type="ARBA" id="ARBA00022448"/>
    </source>
</evidence>
<dbReference type="PROSITE" id="PS51257">
    <property type="entry name" value="PROKAR_LIPOPROTEIN"/>
    <property type="match status" value="1"/>
</dbReference>
<reference evidence="7 8" key="1">
    <citation type="submission" date="2019-06" db="EMBL/GenBank/DDBJ databases">
        <title>Complete genome sequence of Cutibacterium acnes subsp. acnes NBRC 107605.</title>
        <authorList>
            <person name="Miura T."/>
            <person name="Furukawa M."/>
            <person name="Shimamura M."/>
            <person name="Ohyama Y."/>
            <person name="Yamazoe A."/>
            <person name="Kawasaki H."/>
        </authorList>
    </citation>
    <scope>NUCLEOTIDE SEQUENCE [LARGE SCALE GENOMIC DNA]</scope>
    <source>
        <strain evidence="7 8">NBRC 107605</strain>
    </source>
</reference>
<dbReference type="Gene3D" id="3.40.190.100">
    <property type="entry name" value="Glycine betaine-binding periplasmic protein, domain 2"/>
    <property type="match status" value="1"/>
</dbReference>
<dbReference type="PANTHER" id="PTHR47737:SF1">
    <property type="entry name" value="GLYCINE BETAINE_PROLINE BETAINE TRANSPORT SYSTEM PERMEASE PROTEIN PROW"/>
    <property type="match status" value="1"/>
</dbReference>
<evidence type="ECO:0000256" key="5">
    <source>
        <dbReference type="SAM" id="SignalP"/>
    </source>
</evidence>
<comment type="subcellular location">
    <subcellularLocation>
        <location evidence="1">Cell membrane</location>
    </subcellularLocation>
</comment>
<keyword evidence="5" id="KW-0732">Signal</keyword>
<dbReference type="CDD" id="cd13639">
    <property type="entry name" value="PBP2_OpuAC_like"/>
    <property type="match status" value="1"/>
</dbReference>
<keyword evidence="8" id="KW-1185">Reference proteome</keyword>
<dbReference type="Proteomes" id="UP000318594">
    <property type="component" value="Chromosome"/>
</dbReference>
<evidence type="ECO:0000259" key="6">
    <source>
        <dbReference type="Pfam" id="PF04069"/>
    </source>
</evidence>
<dbReference type="EMBL" id="AP019723">
    <property type="protein sequence ID" value="BBK84824.1"/>
    <property type="molecule type" value="Genomic_DNA"/>
</dbReference>
<keyword evidence="2" id="KW-0813">Transport</keyword>
<keyword evidence="4" id="KW-0472">Membrane</keyword>
<feature type="domain" description="ABC-type glycine betaine transport system substrate-binding" evidence="6">
    <location>
        <begin position="72"/>
        <end position="322"/>
    </location>
</feature>
<evidence type="ECO:0000313" key="7">
    <source>
        <dbReference type="EMBL" id="BBK84824.1"/>
    </source>
</evidence>
<evidence type="ECO:0000313" key="8">
    <source>
        <dbReference type="Proteomes" id="UP000318594"/>
    </source>
</evidence>
<evidence type="ECO:0000256" key="3">
    <source>
        <dbReference type="ARBA" id="ARBA00022475"/>
    </source>
</evidence>
<keyword evidence="3" id="KW-1003">Cell membrane</keyword>
<sequence length="339" mass="36636">MSRSMVRRKVIAVASALTVGALALSGCGATNSGNGESGGSDVGSDNVNTKWADCTPGHGSKDTTSMKADGKKDITIGAFNGWDESFATAGIMKNVLEKDGYKVTIKGFDAGPGYAGLVAGDIDLLTDGWLPVTHADYVKRYGDKMENLGCWYDNAKLTIAVNKDSKARTIGDLKTMGDEYDNTLYGIEAGAGLTKATKDSAIPKYGLKNLNFKISSTPAMLAQLKKSTSAGQDIAVTLWRPHWAYGAFPVRDLKDPKKAMGNAEVIYSFGRPGFEQDFPKVAQLVRNMAFDDNKLSDLEDTMFSADKYGGKNQEKAVEEWISRNNDWVDKFKTGQLAEK</sequence>
<dbReference type="InterPro" id="IPR007210">
    <property type="entry name" value="ABC_Gly_betaine_transp_sub-bd"/>
</dbReference>
<proteinExistence type="predicted"/>
<gene>
    <name evidence="7" type="ORF">CacPP4_14390</name>
</gene>
<organism evidence="7 8">
    <name type="scientific">Cutibacterium acnes subsp. acnes</name>
    <dbReference type="NCBI Taxonomy" id="1734925"/>
    <lineage>
        <taxon>Bacteria</taxon>
        <taxon>Bacillati</taxon>
        <taxon>Actinomycetota</taxon>
        <taxon>Actinomycetes</taxon>
        <taxon>Propionibacteriales</taxon>
        <taxon>Propionibacteriaceae</taxon>
        <taxon>Cutibacterium</taxon>
    </lineage>
</organism>
<feature type="signal peptide" evidence="5">
    <location>
        <begin position="1"/>
        <end position="23"/>
    </location>
</feature>
<evidence type="ECO:0000256" key="4">
    <source>
        <dbReference type="ARBA" id="ARBA00023136"/>
    </source>
</evidence>
<evidence type="ECO:0000256" key="1">
    <source>
        <dbReference type="ARBA" id="ARBA00004236"/>
    </source>
</evidence>
<dbReference type="PANTHER" id="PTHR47737">
    <property type="entry name" value="GLYCINE BETAINE/PROLINE BETAINE TRANSPORT SYSTEM PERMEASE PROTEIN PROW"/>
    <property type="match status" value="1"/>
</dbReference>
<dbReference type="Gene3D" id="3.40.190.10">
    <property type="entry name" value="Periplasmic binding protein-like II"/>
    <property type="match status" value="1"/>
</dbReference>
<name>A0ABM7GZT9_CUTAC</name>
<dbReference type="Pfam" id="PF04069">
    <property type="entry name" value="OpuAC"/>
    <property type="match status" value="1"/>
</dbReference>
<accession>A0ABM7GZT9</accession>
<feature type="chain" id="PRO_5046570635" description="ABC-type glycine betaine transport system substrate-binding domain-containing protein" evidence="5">
    <location>
        <begin position="24"/>
        <end position="339"/>
    </location>
</feature>
<protein>
    <recommendedName>
        <fullName evidence="6">ABC-type glycine betaine transport system substrate-binding domain-containing protein</fullName>
    </recommendedName>
</protein>
<dbReference type="SUPFAM" id="SSF53850">
    <property type="entry name" value="Periplasmic binding protein-like II"/>
    <property type="match status" value="1"/>
</dbReference>